<dbReference type="Pfam" id="PF16862">
    <property type="entry name" value="Glyco_hydro_79C"/>
    <property type="match status" value="1"/>
</dbReference>
<dbReference type="EMBL" id="LUEZ02000049">
    <property type="protein sequence ID" value="RDB22546.1"/>
    <property type="molecule type" value="Genomic_DNA"/>
</dbReference>
<dbReference type="PANTHER" id="PTHR36183:SF2">
    <property type="entry name" value="BETA-GLUCURONIDASE C-TERMINAL DOMAIN-CONTAINING PROTEIN"/>
    <property type="match status" value="1"/>
</dbReference>
<protein>
    <submittedName>
        <fullName evidence="5">Beta-glucuronidase</fullName>
    </submittedName>
</protein>
<keyword evidence="2" id="KW-1133">Transmembrane helix</keyword>
<dbReference type="OrthoDB" id="2796951at2759"/>
<dbReference type="STRING" id="39966.A0A369JUW8"/>
<name>A0A369JUW8_HYPMA</name>
<keyword evidence="2" id="KW-0812">Transmembrane</keyword>
<dbReference type="InterPro" id="IPR031728">
    <property type="entry name" value="GlcAase_C"/>
</dbReference>
<feature type="chain" id="PRO_5016605183" evidence="3">
    <location>
        <begin position="28"/>
        <end position="597"/>
    </location>
</feature>
<feature type="region of interest" description="Disordered" evidence="1">
    <location>
        <begin position="543"/>
        <end position="568"/>
    </location>
</feature>
<organism evidence="5 6">
    <name type="scientific">Hypsizygus marmoreus</name>
    <name type="common">White beech mushroom</name>
    <name type="synonym">Agaricus marmoreus</name>
    <dbReference type="NCBI Taxonomy" id="39966"/>
    <lineage>
        <taxon>Eukaryota</taxon>
        <taxon>Fungi</taxon>
        <taxon>Dikarya</taxon>
        <taxon>Basidiomycota</taxon>
        <taxon>Agaricomycotina</taxon>
        <taxon>Agaricomycetes</taxon>
        <taxon>Agaricomycetidae</taxon>
        <taxon>Agaricales</taxon>
        <taxon>Tricholomatineae</taxon>
        <taxon>Lyophyllaceae</taxon>
        <taxon>Hypsizygus</taxon>
    </lineage>
</organism>
<accession>A0A369JUW8</accession>
<feature type="domain" description="Beta-glucuronidase C-terminal" evidence="4">
    <location>
        <begin position="425"/>
        <end position="526"/>
    </location>
</feature>
<evidence type="ECO:0000256" key="3">
    <source>
        <dbReference type="SAM" id="SignalP"/>
    </source>
</evidence>
<comment type="caution">
    <text evidence="5">The sequence shown here is derived from an EMBL/GenBank/DDBJ whole genome shotgun (WGS) entry which is preliminary data.</text>
</comment>
<gene>
    <name evidence="5" type="ORF">Hypma_010015</name>
</gene>
<evidence type="ECO:0000259" key="4">
    <source>
        <dbReference type="Pfam" id="PF16862"/>
    </source>
</evidence>
<feature type="compositionally biased region" description="Low complexity" evidence="1">
    <location>
        <begin position="548"/>
        <end position="568"/>
    </location>
</feature>
<evidence type="ECO:0000256" key="2">
    <source>
        <dbReference type="SAM" id="Phobius"/>
    </source>
</evidence>
<evidence type="ECO:0000256" key="1">
    <source>
        <dbReference type="SAM" id="MobiDB-lite"/>
    </source>
</evidence>
<evidence type="ECO:0000313" key="6">
    <source>
        <dbReference type="Proteomes" id="UP000076154"/>
    </source>
</evidence>
<keyword evidence="2" id="KW-0472">Membrane</keyword>
<dbReference type="InParanoid" id="A0A369JUW8"/>
<dbReference type="AlphaFoldDB" id="A0A369JUW8"/>
<evidence type="ECO:0000313" key="5">
    <source>
        <dbReference type="EMBL" id="RDB22546.1"/>
    </source>
</evidence>
<dbReference type="InterPro" id="IPR052974">
    <property type="entry name" value="GH79_Enzymes"/>
</dbReference>
<reference evidence="5" key="1">
    <citation type="submission" date="2018-04" db="EMBL/GenBank/DDBJ databases">
        <title>Whole genome sequencing of Hypsizygus marmoreus.</title>
        <authorList>
            <person name="Choi I.-G."/>
            <person name="Min B."/>
            <person name="Kim J.-G."/>
            <person name="Kim S."/>
            <person name="Oh Y.-L."/>
            <person name="Kong W.-S."/>
            <person name="Park H."/>
            <person name="Jeong J."/>
            <person name="Song E.-S."/>
        </authorList>
    </citation>
    <scope>NUCLEOTIDE SEQUENCE [LARGE SCALE GENOMIC DNA]</scope>
    <source>
        <strain evidence="5">51987-8</strain>
    </source>
</reference>
<dbReference type="SUPFAM" id="SSF51445">
    <property type="entry name" value="(Trans)glycosidases"/>
    <property type="match status" value="1"/>
</dbReference>
<proteinExistence type="predicted"/>
<feature type="transmembrane region" description="Helical" evidence="2">
    <location>
        <begin position="578"/>
        <end position="596"/>
    </location>
</feature>
<dbReference type="Proteomes" id="UP000076154">
    <property type="component" value="Unassembled WGS sequence"/>
</dbReference>
<sequence length="597" mass="63605">MFSLPHTTTARLTSVLLLSLAFRSCSAAEPVSVTVPATAPSHNVVQSNFLGISFELSFMDEYFGNDTSTIPPTIINYLAAIRARTGKNPVRIRVGGNSMDSSTYVPTQTSPMVQLSNTAPNANNQPVDYGPMLWDVLKKVADDVGGAEYLVGLSLLDPNNPSVPIIAADAQKALGDSLDGFLLGNEPDLYTGHHNRPNIANYTLDLYIDEFRTVSNRLADTSAGNLLNLRNIGGPTICCAWNLDNVLTDGYLAAFDNILKYVSVQHYPQNNCFGRHAYEIPYYLQHSNVVRLAAWQQPAIDIVISNTSSVAPKFLMSEFNSASCGGIPGISETYAVGSIWTVDYALQMAAVGYTAAFIHTRERGITYNLFTPPEGEDGNSGPWETNPPYYAVLATAEALQSTDGSIVVDLDIGNSKTDKNSPVGGYAIYDSKGENVLQFALFNFANASTETQSFTLPASAFASSGNKQSVTVKYLSAQDLRQENNIAWGGESLAGVGDGKLKADSSTWAAPNQSIDCSNGCSIDVPPVALAIVFVSGATKINTSQAPGSSTSNNNGNNNGNNTGNNSAGNSAGRMSPFANSLIFILWTVGAFYLAAM</sequence>
<keyword evidence="6" id="KW-1185">Reference proteome</keyword>
<dbReference type="Gene3D" id="3.20.20.80">
    <property type="entry name" value="Glycosidases"/>
    <property type="match status" value="1"/>
</dbReference>
<keyword evidence="3" id="KW-0732">Signal</keyword>
<dbReference type="InterPro" id="IPR017853">
    <property type="entry name" value="GH"/>
</dbReference>
<dbReference type="PANTHER" id="PTHR36183">
    <property type="entry name" value="BETA-GLUCURONIDASE"/>
    <property type="match status" value="1"/>
</dbReference>
<feature type="signal peptide" evidence="3">
    <location>
        <begin position="1"/>
        <end position="27"/>
    </location>
</feature>